<comment type="similarity">
    <text evidence="1 4">Belongs to the UDP-glycosyltransferase family.</text>
</comment>
<evidence type="ECO:0000256" key="5">
    <source>
        <dbReference type="RuleBase" id="RU362057"/>
    </source>
</evidence>
<dbReference type="AlphaFoldDB" id="A0A6A1WKB9"/>
<dbReference type="PANTHER" id="PTHR48046">
    <property type="entry name" value="UDP-GLYCOSYLTRANSFERASE 72E1"/>
    <property type="match status" value="1"/>
</dbReference>
<evidence type="ECO:0000313" key="6">
    <source>
        <dbReference type="EMBL" id="KAB1225223.1"/>
    </source>
</evidence>
<proteinExistence type="inferred from homology"/>
<dbReference type="SUPFAM" id="SSF53756">
    <property type="entry name" value="UDP-Glycosyltransferase/glycogen phosphorylase"/>
    <property type="match status" value="1"/>
</dbReference>
<dbReference type="CDD" id="cd03784">
    <property type="entry name" value="GT1_Gtf-like"/>
    <property type="match status" value="1"/>
</dbReference>
<dbReference type="GO" id="GO:0008194">
    <property type="term" value="F:UDP-glycosyltransferase activity"/>
    <property type="evidence" value="ECO:0007669"/>
    <property type="project" value="InterPro"/>
</dbReference>
<reference evidence="6 7" key="1">
    <citation type="journal article" date="2019" name="Plant Biotechnol. J.">
        <title>The red bayberry genome and genetic basis of sex determination.</title>
        <authorList>
            <person name="Jia H.M."/>
            <person name="Jia H.J."/>
            <person name="Cai Q.L."/>
            <person name="Wang Y."/>
            <person name="Zhao H.B."/>
            <person name="Yang W.F."/>
            <person name="Wang G.Y."/>
            <person name="Li Y.H."/>
            <person name="Zhan D.L."/>
            <person name="Shen Y.T."/>
            <person name="Niu Q.F."/>
            <person name="Chang L."/>
            <person name="Qiu J."/>
            <person name="Zhao L."/>
            <person name="Xie H.B."/>
            <person name="Fu W.Y."/>
            <person name="Jin J."/>
            <person name="Li X.W."/>
            <person name="Jiao Y."/>
            <person name="Zhou C.C."/>
            <person name="Tu T."/>
            <person name="Chai C.Y."/>
            <person name="Gao J.L."/>
            <person name="Fan L.J."/>
            <person name="van de Weg E."/>
            <person name="Wang J.Y."/>
            <person name="Gao Z.S."/>
        </authorList>
    </citation>
    <scope>NUCLEOTIDE SEQUENCE [LARGE SCALE GENOMIC DNA]</scope>
    <source>
        <tissue evidence="6">Leaves</tissue>
    </source>
</reference>
<evidence type="ECO:0000256" key="4">
    <source>
        <dbReference type="RuleBase" id="RU003718"/>
    </source>
</evidence>
<keyword evidence="2 4" id="KW-0328">Glycosyltransferase</keyword>
<name>A0A6A1WKB9_9ROSI</name>
<dbReference type="OrthoDB" id="5835829at2759"/>
<dbReference type="EMBL" id="RXIC02000019">
    <property type="protein sequence ID" value="KAB1225223.1"/>
    <property type="molecule type" value="Genomic_DNA"/>
</dbReference>
<accession>A0A6A1WKB9</accession>
<dbReference type="Gene3D" id="3.40.50.2000">
    <property type="entry name" value="Glycogen Phosphorylase B"/>
    <property type="match status" value="2"/>
</dbReference>
<dbReference type="InterPro" id="IPR035595">
    <property type="entry name" value="UDP_glycos_trans_CS"/>
</dbReference>
<comment type="caution">
    <text evidence="6">The sequence shown here is derived from an EMBL/GenBank/DDBJ whole genome shotgun (WGS) entry which is preliminary data.</text>
</comment>
<gene>
    <name evidence="6" type="ORF">CJ030_MR1G025744</name>
</gene>
<dbReference type="FunFam" id="3.40.50.2000:FF:000054">
    <property type="entry name" value="Glycosyltransferase"/>
    <property type="match status" value="1"/>
</dbReference>
<dbReference type="Pfam" id="PF00201">
    <property type="entry name" value="UDPGT"/>
    <property type="match status" value="1"/>
</dbReference>
<sequence>MEQKSHIAILPCPGMGHLIPLLELAKVFADLHHNFHVTCIIPTIGSPSKAMATVLEALPTSIDHVFLPPVNSEDLHTLHPGFQMSRTITLSLPSLRDVLKSLVATTRLAALVVDPFAIEALEVAKEFGVSPYIFEAVSATVLSLLLHMPKLDETVQGEFRELPEPLKLPGWPIPIQGRDLIEPLQDRKSEWYKLFLSHLKLFRLAEGIMVNTFMDLEERTIKALEVLAGDASPLIFPIGPITQTGSSTNHVDESGCISWLDNQPSGSVLFVSFGSGGTLSFDQLTELALGLELSGQRFIWVVRSPNDGPANAAYVSNQSHQDPLAFLPKGFVERIEGQGLVVPSWAPQPRILSHGSTGGFLTHCGWNSTLESIVSGIPLIAWPLFAEQRMNAVLLTEDLKVALRPKANEKGLIEREEIAKVIKDLMASEEGKKAQNRMKVLKIAAEKALTGDGSSKELCLNWRQSWLLTKAG</sequence>
<dbReference type="FunFam" id="3.40.50.2000:FF:000051">
    <property type="entry name" value="Glycosyltransferase"/>
    <property type="match status" value="1"/>
</dbReference>
<evidence type="ECO:0000256" key="1">
    <source>
        <dbReference type="ARBA" id="ARBA00009995"/>
    </source>
</evidence>
<dbReference type="InterPro" id="IPR002213">
    <property type="entry name" value="UDP_glucos_trans"/>
</dbReference>
<evidence type="ECO:0000313" key="7">
    <source>
        <dbReference type="Proteomes" id="UP000516437"/>
    </source>
</evidence>
<protein>
    <recommendedName>
        <fullName evidence="5">Glycosyltransferase</fullName>
        <ecNumber evidence="5">2.4.1.-</ecNumber>
    </recommendedName>
</protein>
<organism evidence="6 7">
    <name type="scientific">Morella rubra</name>
    <name type="common">Chinese bayberry</name>
    <dbReference type="NCBI Taxonomy" id="262757"/>
    <lineage>
        <taxon>Eukaryota</taxon>
        <taxon>Viridiplantae</taxon>
        <taxon>Streptophyta</taxon>
        <taxon>Embryophyta</taxon>
        <taxon>Tracheophyta</taxon>
        <taxon>Spermatophyta</taxon>
        <taxon>Magnoliopsida</taxon>
        <taxon>eudicotyledons</taxon>
        <taxon>Gunneridae</taxon>
        <taxon>Pentapetalae</taxon>
        <taxon>rosids</taxon>
        <taxon>fabids</taxon>
        <taxon>Fagales</taxon>
        <taxon>Myricaceae</taxon>
        <taxon>Morella</taxon>
    </lineage>
</organism>
<dbReference type="Proteomes" id="UP000516437">
    <property type="component" value="Chromosome 1"/>
</dbReference>
<evidence type="ECO:0000256" key="3">
    <source>
        <dbReference type="ARBA" id="ARBA00022679"/>
    </source>
</evidence>
<keyword evidence="3 4" id="KW-0808">Transferase</keyword>
<dbReference type="PROSITE" id="PS00375">
    <property type="entry name" value="UDPGT"/>
    <property type="match status" value="1"/>
</dbReference>
<keyword evidence="7" id="KW-1185">Reference proteome</keyword>
<evidence type="ECO:0000256" key="2">
    <source>
        <dbReference type="ARBA" id="ARBA00022676"/>
    </source>
</evidence>
<dbReference type="PANTHER" id="PTHR48046:SF6">
    <property type="entry name" value="GLYCOSYLTRANSFERASE"/>
    <property type="match status" value="1"/>
</dbReference>
<dbReference type="EC" id="2.4.1.-" evidence="5"/>